<accession>A0A231Q4Z6</accession>
<organism evidence="2 3">
    <name type="scientific">Ligilactobacillus agilis</name>
    <dbReference type="NCBI Taxonomy" id="1601"/>
    <lineage>
        <taxon>Bacteria</taxon>
        <taxon>Bacillati</taxon>
        <taxon>Bacillota</taxon>
        <taxon>Bacilli</taxon>
        <taxon>Lactobacillales</taxon>
        <taxon>Lactobacillaceae</taxon>
        <taxon>Ligilactobacillus</taxon>
    </lineage>
</organism>
<protein>
    <submittedName>
        <fullName evidence="2">Uncharacterized protein</fullName>
    </submittedName>
</protein>
<gene>
    <name evidence="2" type="ORF">AYP69_00210</name>
</gene>
<evidence type="ECO:0000256" key="1">
    <source>
        <dbReference type="SAM" id="Phobius"/>
    </source>
</evidence>
<evidence type="ECO:0000313" key="3">
    <source>
        <dbReference type="Proteomes" id="UP000215261"/>
    </source>
</evidence>
<comment type="caution">
    <text evidence="2">The sequence shown here is derived from an EMBL/GenBank/DDBJ whole genome shotgun (WGS) entry which is preliminary data.</text>
</comment>
<feature type="transmembrane region" description="Helical" evidence="1">
    <location>
        <begin position="12"/>
        <end position="32"/>
    </location>
</feature>
<keyword evidence="1" id="KW-0812">Transmembrane</keyword>
<name>A0A231Q4Z6_9LACO</name>
<dbReference type="Proteomes" id="UP000215261">
    <property type="component" value="Unassembled WGS sequence"/>
</dbReference>
<evidence type="ECO:0000313" key="2">
    <source>
        <dbReference type="EMBL" id="OXS41408.1"/>
    </source>
</evidence>
<feature type="transmembrane region" description="Helical" evidence="1">
    <location>
        <begin position="68"/>
        <end position="86"/>
    </location>
</feature>
<keyword evidence="1" id="KW-1133">Transmembrane helix</keyword>
<keyword evidence="1" id="KW-0472">Membrane</keyword>
<dbReference type="AlphaFoldDB" id="A0A231Q4Z6"/>
<sequence length="91" mass="10432">MKLNKRLLTKYIINGSIFFLYVLGLDFVIKLFQINESSTVVTLLGIKIITHMTSSELPTAIGLTPKVFISYLTILSIWLIITNVRFKKNRL</sequence>
<dbReference type="EMBL" id="LUGO01000031">
    <property type="protein sequence ID" value="OXS41408.1"/>
    <property type="molecule type" value="Genomic_DNA"/>
</dbReference>
<reference evidence="2 3" key="1">
    <citation type="submission" date="2016-03" db="EMBL/GenBank/DDBJ databases">
        <title>Sequencing of Lactobacillus Species from Commercial Turkeys.</title>
        <authorList>
            <person name="Johnson T.J."/>
            <person name="Youmans B.P."/>
            <person name="Case K.A."/>
        </authorList>
    </citation>
    <scope>NUCLEOTIDE SEQUENCE [LARGE SCALE GENOMIC DNA]</scope>
    <source>
        <strain evidence="2 3">UMNLA1</strain>
    </source>
</reference>
<proteinExistence type="predicted"/>